<proteinExistence type="predicted"/>
<feature type="transmembrane region" description="Helical" evidence="2">
    <location>
        <begin position="193"/>
        <end position="212"/>
    </location>
</feature>
<evidence type="ECO:0000313" key="3">
    <source>
        <dbReference type="EMBL" id="KAL2797800.1"/>
    </source>
</evidence>
<organism evidence="3 4">
    <name type="scientific">Aspergillus keveii</name>
    <dbReference type="NCBI Taxonomy" id="714993"/>
    <lineage>
        <taxon>Eukaryota</taxon>
        <taxon>Fungi</taxon>
        <taxon>Dikarya</taxon>
        <taxon>Ascomycota</taxon>
        <taxon>Pezizomycotina</taxon>
        <taxon>Eurotiomycetes</taxon>
        <taxon>Eurotiomycetidae</taxon>
        <taxon>Eurotiales</taxon>
        <taxon>Aspergillaceae</taxon>
        <taxon>Aspergillus</taxon>
        <taxon>Aspergillus subgen. Nidulantes</taxon>
    </lineage>
</organism>
<dbReference type="EMBL" id="JBFTWV010000017">
    <property type="protein sequence ID" value="KAL2797800.1"/>
    <property type="molecule type" value="Genomic_DNA"/>
</dbReference>
<feature type="transmembrane region" description="Helical" evidence="2">
    <location>
        <begin position="72"/>
        <end position="94"/>
    </location>
</feature>
<comment type="caution">
    <text evidence="3">The sequence shown here is derived from an EMBL/GenBank/DDBJ whole genome shotgun (WGS) entry which is preliminary data.</text>
</comment>
<sequence>MKRQNRDEVEDQNTPLYPMDETQPLAPPPGPSSHRNNSNDTPQPELGTRLKSIVSKATGTSADTGRPYKTNYWAVILSWISSAAALALCAFIVARAGPGWLRSIAIVNMILAISGTLLTLGLDMRFPRSKSQSDPRPSIASYVYILAKGLIWTLAAVAIFATSTTYERSGSSFTKRRGGRGGGSAGPATPDSVAIGVGFLDCLVVASTLVYWKSPIIALVKRYSEPETRRMYSLMLAPGTSRDVEGGK</sequence>
<keyword evidence="2" id="KW-0812">Transmembrane</keyword>
<accession>A0ABR4GFH3</accession>
<name>A0ABR4GFH3_9EURO</name>
<evidence type="ECO:0000256" key="1">
    <source>
        <dbReference type="SAM" id="MobiDB-lite"/>
    </source>
</evidence>
<feature type="compositionally biased region" description="Polar residues" evidence="1">
    <location>
        <begin position="33"/>
        <end position="42"/>
    </location>
</feature>
<feature type="region of interest" description="Disordered" evidence="1">
    <location>
        <begin position="1"/>
        <end position="46"/>
    </location>
</feature>
<evidence type="ECO:0000313" key="4">
    <source>
        <dbReference type="Proteomes" id="UP001610563"/>
    </source>
</evidence>
<keyword evidence="2" id="KW-0472">Membrane</keyword>
<dbReference type="Proteomes" id="UP001610563">
    <property type="component" value="Unassembled WGS sequence"/>
</dbReference>
<evidence type="ECO:0000256" key="2">
    <source>
        <dbReference type="SAM" id="Phobius"/>
    </source>
</evidence>
<gene>
    <name evidence="3" type="ORF">BJX66DRAFT_297262</name>
</gene>
<reference evidence="3 4" key="1">
    <citation type="submission" date="2024-07" db="EMBL/GenBank/DDBJ databases">
        <title>Section-level genome sequencing and comparative genomics of Aspergillus sections Usti and Cavernicolus.</title>
        <authorList>
            <consortium name="Lawrence Berkeley National Laboratory"/>
            <person name="Nybo J.L."/>
            <person name="Vesth T.C."/>
            <person name="Theobald S."/>
            <person name="Frisvad J.C."/>
            <person name="Larsen T.O."/>
            <person name="Kjaerboelling I."/>
            <person name="Rothschild-Mancinelli K."/>
            <person name="Lyhne E.K."/>
            <person name="Kogle M.E."/>
            <person name="Barry K."/>
            <person name="Clum A."/>
            <person name="Na H."/>
            <person name="Ledsgaard L."/>
            <person name="Lin J."/>
            <person name="Lipzen A."/>
            <person name="Kuo A."/>
            <person name="Riley R."/>
            <person name="Mondo S."/>
            <person name="Labutti K."/>
            <person name="Haridas S."/>
            <person name="Pangalinan J."/>
            <person name="Salamov A.A."/>
            <person name="Simmons B.A."/>
            <person name="Magnuson J.K."/>
            <person name="Chen J."/>
            <person name="Drula E."/>
            <person name="Henrissat B."/>
            <person name="Wiebenga A."/>
            <person name="Lubbers R.J."/>
            <person name="Gomes A.C."/>
            <person name="Makela M.R."/>
            <person name="Stajich J."/>
            <person name="Grigoriev I.V."/>
            <person name="Mortensen U.H."/>
            <person name="De Vries R.P."/>
            <person name="Baker S.E."/>
            <person name="Andersen M.R."/>
        </authorList>
    </citation>
    <scope>NUCLEOTIDE SEQUENCE [LARGE SCALE GENOMIC DNA]</scope>
    <source>
        <strain evidence="3 4">CBS 209.92</strain>
    </source>
</reference>
<protein>
    <submittedName>
        <fullName evidence="3">Uncharacterized protein</fullName>
    </submittedName>
</protein>
<keyword evidence="4" id="KW-1185">Reference proteome</keyword>
<feature type="transmembrane region" description="Helical" evidence="2">
    <location>
        <begin position="142"/>
        <end position="161"/>
    </location>
</feature>
<feature type="transmembrane region" description="Helical" evidence="2">
    <location>
        <begin position="100"/>
        <end position="122"/>
    </location>
</feature>
<keyword evidence="2" id="KW-1133">Transmembrane helix</keyword>